<comment type="caution">
    <text evidence="1">The sequence shown here is derived from an EMBL/GenBank/DDBJ whole genome shotgun (WGS) entry which is preliminary data.</text>
</comment>
<reference evidence="1" key="1">
    <citation type="submission" date="2021-06" db="EMBL/GenBank/DDBJ databases">
        <authorList>
            <person name="Hodson N. C."/>
            <person name="Mongue J. A."/>
            <person name="Jaron S. K."/>
        </authorList>
    </citation>
    <scope>NUCLEOTIDE SEQUENCE</scope>
</reference>
<dbReference type="OrthoDB" id="1936208at2759"/>
<feature type="non-terminal residue" evidence="1">
    <location>
        <position position="1"/>
    </location>
</feature>
<dbReference type="EMBL" id="CAJVCH010081859">
    <property type="protein sequence ID" value="CAG7721689.1"/>
    <property type="molecule type" value="Genomic_DNA"/>
</dbReference>
<evidence type="ECO:0000313" key="1">
    <source>
        <dbReference type="EMBL" id="CAG7721689.1"/>
    </source>
</evidence>
<name>A0A8J2K7I4_9HEXA</name>
<sequence>KDFLLHLFLWKNTHGYVQPEPNMDGFFISSVFIQAFAAMGIQFAP</sequence>
<accession>A0A8J2K7I4</accession>
<gene>
    <name evidence="1" type="ORF">AFUS01_LOCUS10886</name>
</gene>
<feature type="non-terminal residue" evidence="1">
    <location>
        <position position="45"/>
    </location>
</feature>
<protein>
    <submittedName>
        <fullName evidence="1">Uncharacterized protein</fullName>
    </submittedName>
</protein>
<dbReference type="Proteomes" id="UP000708208">
    <property type="component" value="Unassembled WGS sequence"/>
</dbReference>
<dbReference type="AlphaFoldDB" id="A0A8J2K7I4"/>
<evidence type="ECO:0000313" key="2">
    <source>
        <dbReference type="Proteomes" id="UP000708208"/>
    </source>
</evidence>
<organism evidence="1 2">
    <name type="scientific">Allacma fusca</name>
    <dbReference type="NCBI Taxonomy" id="39272"/>
    <lineage>
        <taxon>Eukaryota</taxon>
        <taxon>Metazoa</taxon>
        <taxon>Ecdysozoa</taxon>
        <taxon>Arthropoda</taxon>
        <taxon>Hexapoda</taxon>
        <taxon>Collembola</taxon>
        <taxon>Symphypleona</taxon>
        <taxon>Sminthuridae</taxon>
        <taxon>Allacma</taxon>
    </lineage>
</organism>
<keyword evidence="2" id="KW-1185">Reference proteome</keyword>
<proteinExistence type="predicted"/>